<dbReference type="EMBL" id="BPQJ01000044">
    <property type="protein sequence ID" value="GJD65634.1"/>
    <property type="molecule type" value="Genomic_DNA"/>
</dbReference>
<protein>
    <submittedName>
        <fullName evidence="1">Uncharacterized protein</fullName>
    </submittedName>
</protein>
<proteinExistence type="predicted"/>
<keyword evidence="2" id="KW-1185">Reference proteome</keyword>
<dbReference type="AlphaFoldDB" id="A0AA37M821"/>
<sequence>MSTNNMPQNTIQNVQKFVGDLNDDTQQGQIKCIANVAVYADGSIRSTIVGRASSEGLVRELKRLRKVAKGQIE</sequence>
<comment type="caution">
    <text evidence="1">The sequence shown here is derived from an EMBL/GenBank/DDBJ whole genome shotgun (WGS) entry which is preliminary data.</text>
</comment>
<dbReference type="Proteomes" id="UP001055286">
    <property type="component" value="Unassembled WGS sequence"/>
</dbReference>
<evidence type="ECO:0000313" key="1">
    <source>
        <dbReference type="EMBL" id="GJD65634.1"/>
    </source>
</evidence>
<accession>A0AA37M821</accession>
<dbReference type="RefSeq" id="WP_238193027.1">
    <property type="nucleotide sequence ID" value="NZ_BPQJ01000044.1"/>
</dbReference>
<evidence type="ECO:0000313" key="2">
    <source>
        <dbReference type="Proteomes" id="UP001055286"/>
    </source>
</evidence>
<organism evidence="1 2">
    <name type="scientific">Methylobacterium frigidaeris</name>
    <dbReference type="NCBI Taxonomy" id="2038277"/>
    <lineage>
        <taxon>Bacteria</taxon>
        <taxon>Pseudomonadati</taxon>
        <taxon>Pseudomonadota</taxon>
        <taxon>Alphaproteobacteria</taxon>
        <taxon>Hyphomicrobiales</taxon>
        <taxon>Methylobacteriaceae</taxon>
        <taxon>Methylobacterium</taxon>
    </lineage>
</organism>
<reference evidence="1" key="2">
    <citation type="submission" date="2021-08" db="EMBL/GenBank/DDBJ databases">
        <authorList>
            <person name="Tani A."/>
            <person name="Ola A."/>
            <person name="Ogura Y."/>
            <person name="Katsura K."/>
            <person name="Hayashi T."/>
        </authorList>
    </citation>
    <scope>NUCLEOTIDE SEQUENCE</scope>
    <source>
        <strain evidence="1">JCM 32048</strain>
    </source>
</reference>
<reference evidence="1" key="1">
    <citation type="journal article" date="2016" name="Front. Microbiol.">
        <title>Genome Sequence of the Piezophilic, Mesophilic Sulfate-Reducing Bacterium Desulfovibrio indicus J2T.</title>
        <authorList>
            <person name="Cao J."/>
            <person name="Maignien L."/>
            <person name="Shao Z."/>
            <person name="Alain K."/>
            <person name="Jebbar M."/>
        </authorList>
    </citation>
    <scope>NUCLEOTIDE SEQUENCE</scope>
    <source>
        <strain evidence="1">JCM 32048</strain>
    </source>
</reference>
<name>A0AA37M821_9HYPH</name>
<gene>
    <name evidence="1" type="ORF">MPEAHAMD_5829</name>
</gene>